<dbReference type="Proteomes" id="UP000238042">
    <property type="component" value="Unassembled WGS sequence"/>
</dbReference>
<dbReference type="RefSeq" id="WP_105247693.1">
    <property type="nucleotide sequence ID" value="NZ_PSZM01000046.1"/>
</dbReference>
<dbReference type="OrthoDB" id="1047115at2"/>
<gene>
    <name evidence="2" type="ORF">C4S77_11705</name>
</gene>
<protein>
    <submittedName>
        <fullName evidence="2">Uncharacterized protein</fullName>
    </submittedName>
</protein>
<comment type="caution">
    <text evidence="2">The sequence shown here is derived from an EMBL/GenBank/DDBJ whole genome shotgun (WGS) entry which is preliminary data.</text>
</comment>
<sequence length="105" mass="11708">MNTLLLSIIIGLIIGSIDIVPMIKQKLPQYSIVASFLFFLFISIIIFHSNIPYLVWWLQGAIISIAMMSPVLIHVGATDRKPILIIALNTIILGTLISIAKYFLL</sequence>
<keyword evidence="3" id="KW-1185">Reference proteome</keyword>
<organism evidence="2 3">
    <name type="scientific">Apibacter adventoris</name>
    <dbReference type="NCBI Taxonomy" id="1679466"/>
    <lineage>
        <taxon>Bacteria</taxon>
        <taxon>Pseudomonadati</taxon>
        <taxon>Bacteroidota</taxon>
        <taxon>Flavobacteriia</taxon>
        <taxon>Flavobacteriales</taxon>
        <taxon>Weeksellaceae</taxon>
        <taxon>Apibacter</taxon>
    </lineage>
</organism>
<dbReference type="EMBL" id="PSZM01000046">
    <property type="protein sequence ID" value="PQL90542.1"/>
    <property type="molecule type" value="Genomic_DNA"/>
</dbReference>
<keyword evidence="1" id="KW-0812">Transmembrane</keyword>
<evidence type="ECO:0000256" key="1">
    <source>
        <dbReference type="SAM" id="Phobius"/>
    </source>
</evidence>
<feature type="transmembrane region" description="Helical" evidence="1">
    <location>
        <begin position="30"/>
        <end position="48"/>
    </location>
</feature>
<feature type="transmembrane region" description="Helical" evidence="1">
    <location>
        <begin position="83"/>
        <end position="104"/>
    </location>
</feature>
<proteinExistence type="predicted"/>
<accession>A0A2S8A7K3</accession>
<evidence type="ECO:0000313" key="3">
    <source>
        <dbReference type="Proteomes" id="UP000238042"/>
    </source>
</evidence>
<name>A0A2S8A7K3_9FLAO</name>
<evidence type="ECO:0000313" key="2">
    <source>
        <dbReference type="EMBL" id="PQL90542.1"/>
    </source>
</evidence>
<feature type="transmembrane region" description="Helical" evidence="1">
    <location>
        <begin position="54"/>
        <end position="76"/>
    </location>
</feature>
<dbReference type="AlphaFoldDB" id="A0A2S8A7K3"/>
<keyword evidence="1" id="KW-0472">Membrane</keyword>
<feature type="transmembrane region" description="Helical" evidence="1">
    <location>
        <begin position="6"/>
        <end position="23"/>
    </location>
</feature>
<reference evidence="2 3" key="1">
    <citation type="submission" date="2018-02" db="EMBL/GenBank/DDBJ databases">
        <title>Genome sequences of Apibacter spp., gut symbionts of Asian honey bees.</title>
        <authorList>
            <person name="Kwong W.K."/>
            <person name="Steele M.I."/>
            <person name="Moran N.A."/>
        </authorList>
    </citation>
    <scope>NUCLEOTIDE SEQUENCE [LARGE SCALE GENOMIC DNA]</scope>
    <source>
        <strain evidence="3">wkB301</strain>
    </source>
</reference>
<keyword evidence="1" id="KW-1133">Transmembrane helix</keyword>